<dbReference type="GO" id="GO:0016491">
    <property type="term" value="F:oxidoreductase activity"/>
    <property type="evidence" value="ECO:0007669"/>
    <property type="project" value="UniProtKB-KW"/>
</dbReference>
<dbReference type="EMBL" id="RWIC01000537">
    <property type="protein sequence ID" value="TKC42622.1"/>
    <property type="molecule type" value="Genomic_DNA"/>
</dbReference>
<dbReference type="AlphaFoldDB" id="A0A4U1F0G6"/>
<dbReference type="InterPro" id="IPR020471">
    <property type="entry name" value="AKR"/>
</dbReference>
<evidence type="ECO:0000256" key="3">
    <source>
        <dbReference type="ARBA" id="ARBA00023002"/>
    </source>
</evidence>
<proteinExistence type="inferred from homology"/>
<dbReference type="InterPro" id="IPR018170">
    <property type="entry name" value="Aldo/ket_reductase_CS"/>
</dbReference>
<dbReference type="PROSITE" id="PS00062">
    <property type="entry name" value="ALDOKETO_REDUCTASE_2"/>
    <property type="match status" value="1"/>
</dbReference>
<keyword evidence="2" id="KW-0521">NADP</keyword>
<dbReference type="Proteomes" id="UP000308365">
    <property type="component" value="Unassembled WGS sequence"/>
</dbReference>
<dbReference type="PRINTS" id="PR00069">
    <property type="entry name" value="ALDKETRDTASE"/>
</dbReference>
<comment type="caution">
    <text evidence="5">The sequence shown here is derived from an EMBL/GenBank/DDBJ whole genome shotgun (WGS) entry which is preliminary data.</text>
</comment>
<dbReference type="Pfam" id="PF00248">
    <property type="entry name" value="Aldo_ket_red"/>
    <property type="match status" value="1"/>
</dbReference>
<dbReference type="PANTHER" id="PTHR11732">
    <property type="entry name" value="ALDO/KETO REDUCTASE"/>
    <property type="match status" value="1"/>
</dbReference>
<dbReference type="InterPro" id="IPR036812">
    <property type="entry name" value="NAD(P)_OxRdtase_dom_sf"/>
</dbReference>
<keyword evidence="3" id="KW-0560">Oxidoreductase</keyword>
<accession>A0A4U1F0G6</accession>
<dbReference type="SUPFAM" id="SSF51430">
    <property type="entry name" value="NAD(P)-linked oxidoreductase"/>
    <property type="match status" value="1"/>
</dbReference>
<dbReference type="Gene3D" id="3.20.20.100">
    <property type="entry name" value="NADP-dependent oxidoreductase domain"/>
    <property type="match status" value="1"/>
</dbReference>
<reference evidence="6" key="1">
    <citation type="journal article" date="2019" name="IScience">
        <title>Narwhal Genome Reveals Long-Term Low Genetic Diversity despite Current Large Abundance Size.</title>
        <authorList>
            <person name="Westbury M.V."/>
            <person name="Petersen B."/>
            <person name="Garde E."/>
            <person name="Heide-Jorgensen M.P."/>
            <person name="Lorenzen E.D."/>
        </authorList>
    </citation>
    <scope>NUCLEOTIDE SEQUENCE [LARGE SCALE GENOMIC DNA]</scope>
</reference>
<evidence type="ECO:0000313" key="5">
    <source>
        <dbReference type="EMBL" id="TKC42622.1"/>
    </source>
</evidence>
<name>A0A4U1F0G6_MONMO</name>
<evidence type="ECO:0000256" key="1">
    <source>
        <dbReference type="ARBA" id="ARBA00007905"/>
    </source>
</evidence>
<gene>
    <name evidence="5" type="ORF">EI555_020668</name>
</gene>
<evidence type="ECO:0000259" key="4">
    <source>
        <dbReference type="Pfam" id="PF00248"/>
    </source>
</evidence>
<feature type="non-terminal residue" evidence="5">
    <location>
        <position position="1"/>
    </location>
</feature>
<protein>
    <recommendedName>
        <fullName evidence="4">NADP-dependent oxidoreductase domain-containing protein</fullName>
    </recommendedName>
</protein>
<dbReference type="InterPro" id="IPR023210">
    <property type="entry name" value="NADP_OxRdtase_dom"/>
</dbReference>
<evidence type="ECO:0000313" key="6">
    <source>
        <dbReference type="Proteomes" id="UP000308365"/>
    </source>
</evidence>
<sequence>GQKTTNLLPHDCFALTVATFVELSTKANLGLGTWKSTPGKVREAVKVATDIGCRLSTWTAMEELVDEGLVKNIGISNFNHFQIERLLNKPRLKYKPLKKQVDFPSDEDCSLLQIECHPYLRQEKLIQYCQSKGITDSSLLEDPKIKEIAAKHKKSTAQISGNTTSPSAWVLIRFHIRRNVVVIPNVTPARIAENFQVRFQLVGPGFLSGGGDGRDSLTRPLMLSLSFLWAFPPSQHLAISQARELTSELR</sequence>
<organism evidence="5 6">
    <name type="scientific">Monodon monoceros</name>
    <name type="common">Narwhal</name>
    <name type="synonym">Ceratodon monodon</name>
    <dbReference type="NCBI Taxonomy" id="40151"/>
    <lineage>
        <taxon>Eukaryota</taxon>
        <taxon>Metazoa</taxon>
        <taxon>Chordata</taxon>
        <taxon>Craniata</taxon>
        <taxon>Vertebrata</taxon>
        <taxon>Euteleostomi</taxon>
        <taxon>Mammalia</taxon>
        <taxon>Eutheria</taxon>
        <taxon>Laurasiatheria</taxon>
        <taxon>Artiodactyla</taxon>
        <taxon>Whippomorpha</taxon>
        <taxon>Cetacea</taxon>
        <taxon>Odontoceti</taxon>
        <taxon>Monodontidae</taxon>
        <taxon>Monodon</taxon>
    </lineage>
</organism>
<feature type="domain" description="NADP-dependent oxidoreductase" evidence="4">
    <location>
        <begin position="55"/>
        <end position="134"/>
    </location>
</feature>
<comment type="similarity">
    <text evidence="1">Belongs to the aldo/keto reductase family.</text>
</comment>
<evidence type="ECO:0000256" key="2">
    <source>
        <dbReference type="ARBA" id="ARBA00022857"/>
    </source>
</evidence>